<gene>
    <name evidence="1" type="ORF">AALO_G00205640</name>
</gene>
<reference evidence="1" key="1">
    <citation type="submission" date="2020-10" db="EMBL/GenBank/DDBJ databases">
        <title>Chromosome-scale genome assembly of the Allis shad, Alosa alosa.</title>
        <authorList>
            <person name="Margot Z."/>
            <person name="Christophe K."/>
            <person name="Cabau C."/>
            <person name="Louis A."/>
            <person name="Berthelot C."/>
            <person name="Parey E."/>
            <person name="Roest Crollius H."/>
            <person name="Montfort J."/>
            <person name="Robinson-Rechavi M."/>
            <person name="Bucao C."/>
            <person name="Bouchez O."/>
            <person name="Gislard M."/>
            <person name="Lluch J."/>
            <person name="Milhes M."/>
            <person name="Lampietro C."/>
            <person name="Lopez Roques C."/>
            <person name="Donnadieu C."/>
            <person name="Braasch I."/>
            <person name="Desvignes T."/>
            <person name="Postlethwait J."/>
            <person name="Bobe J."/>
            <person name="Guiguen Y."/>
        </authorList>
    </citation>
    <scope>NUCLEOTIDE SEQUENCE</scope>
    <source>
        <strain evidence="1">M-15738</strain>
        <tissue evidence="1">Blood</tissue>
    </source>
</reference>
<evidence type="ECO:0000313" key="1">
    <source>
        <dbReference type="EMBL" id="KAG5269746.1"/>
    </source>
</evidence>
<proteinExistence type="predicted"/>
<organism evidence="1 2">
    <name type="scientific">Alosa alosa</name>
    <name type="common">allis shad</name>
    <dbReference type="NCBI Taxonomy" id="278164"/>
    <lineage>
        <taxon>Eukaryota</taxon>
        <taxon>Metazoa</taxon>
        <taxon>Chordata</taxon>
        <taxon>Craniata</taxon>
        <taxon>Vertebrata</taxon>
        <taxon>Euteleostomi</taxon>
        <taxon>Actinopterygii</taxon>
        <taxon>Neopterygii</taxon>
        <taxon>Teleostei</taxon>
        <taxon>Clupei</taxon>
        <taxon>Clupeiformes</taxon>
        <taxon>Clupeoidei</taxon>
        <taxon>Clupeidae</taxon>
        <taxon>Alosa</taxon>
    </lineage>
</organism>
<keyword evidence="2" id="KW-1185">Reference proteome</keyword>
<name>A0AAV6G789_9TELE</name>
<comment type="caution">
    <text evidence="1">The sequence shown here is derived from an EMBL/GenBank/DDBJ whole genome shotgun (WGS) entry which is preliminary data.</text>
</comment>
<protein>
    <submittedName>
        <fullName evidence="1">Uncharacterized protein</fullName>
    </submittedName>
</protein>
<dbReference type="EMBL" id="JADWDJ010000015">
    <property type="protein sequence ID" value="KAG5269746.1"/>
    <property type="molecule type" value="Genomic_DNA"/>
</dbReference>
<feature type="non-terminal residue" evidence="1">
    <location>
        <position position="88"/>
    </location>
</feature>
<dbReference type="Proteomes" id="UP000823561">
    <property type="component" value="Chromosome 15"/>
</dbReference>
<dbReference type="AlphaFoldDB" id="A0AAV6G789"/>
<evidence type="ECO:0000313" key="2">
    <source>
        <dbReference type="Proteomes" id="UP000823561"/>
    </source>
</evidence>
<sequence length="88" mass="9899">MHPREMTSINHAVGRARRDFIRSTTELGHRSSSPPLCLCFCCCLPMPCHTNDNKIAALDTSRRLGNDQRATHLPVHCTRFIGEQAVLK</sequence>
<accession>A0AAV6G789</accession>